<keyword evidence="6 7" id="KW-0472">Membrane</keyword>
<evidence type="ECO:0000256" key="7">
    <source>
        <dbReference type="SAM" id="Phobius"/>
    </source>
</evidence>
<dbReference type="SUPFAM" id="SSF50182">
    <property type="entry name" value="Sm-like ribonucleoproteins"/>
    <property type="match status" value="1"/>
</dbReference>
<reference evidence="10" key="1">
    <citation type="submission" date="2020-06" db="EMBL/GenBank/DDBJ databases">
        <title>Unique genomic features of the anaerobic methanotrophic archaea.</title>
        <authorList>
            <person name="Chadwick G.L."/>
            <person name="Skennerton C.T."/>
            <person name="Laso-Perez R."/>
            <person name="Leu A.O."/>
            <person name="Speth D.R."/>
            <person name="Yu H."/>
            <person name="Morgan-Lang C."/>
            <person name="Hatzenpichler R."/>
            <person name="Goudeau D."/>
            <person name="Malmstrom R."/>
            <person name="Brazelton W.J."/>
            <person name="Woyke T."/>
            <person name="Hallam S.J."/>
            <person name="Tyson G.W."/>
            <person name="Wegener G."/>
            <person name="Boetius A."/>
            <person name="Orphan V."/>
        </authorList>
    </citation>
    <scope>NUCLEOTIDE SEQUENCE</scope>
</reference>
<feature type="transmembrane region" description="Helical" evidence="7">
    <location>
        <begin position="86"/>
        <end position="103"/>
    </location>
</feature>
<dbReference type="InterPro" id="IPR045275">
    <property type="entry name" value="MscS_archaea/bacteria_type"/>
</dbReference>
<evidence type="ECO:0000256" key="2">
    <source>
        <dbReference type="ARBA" id="ARBA00008017"/>
    </source>
</evidence>
<evidence type="ECO:0000256" key="5">
    <source>
        <dbReference type="ARBA" id="ARBA00022989"/>
    </source>
</evidence>
<dbReference type="InterPro" id="IPR049278">
    <property type="entry name" value="MS_channel_C"/>
</dbReference>
<sequence length="273" mass="29922">MTDLAGLLQQTLPYTDITVFQLLVALIIVVAGWVITKIIVILFRKQLEKTKLTELVAELLARFLSVLLYVAVVLLAVGALGFSMNSVVLGLSAVIAVILGFGLQDSITNLASGVWIAALRPIDKDEVVDVDGKLGKVTAVGLMATEILSYDNKFITIPNKLVWGSPIVNHTRMPTRRVDVAVGISYESDLKKAILVAMDLMKAHSMVLTDPEPAIVTTELADSSVNLQLRAWTNTEDYWTVKLDLTNGILGAFRREEGIEIPYPQLDVHLEQK</sequence>
<dbReference type="SUPFAM" id="SSF82861">
    <property type="entry name" value="Mechanosensitive channel protein MscS (YggB), transmembrane region"/>
    <property type="match status" value="1"/>
</dbReference>
<dbReference type="GO" id="GO:0008381">
    <property type="term" value="F:mechanosensitive monoatomic ion channel activity"/>
    <property type="evidence" value="ECO:0007669"/>
    <property type="project" value="InterPro"/>
</dbReference>
<dbReference type="Pfam" id="PF00924">
    <property type="entry name" value="MS_channel_2nd"/>
    <property type="match status" value="1"/>
</dbReference>
<protein>
    <submittedName>
        <fullName evidence="10">Small-conductance mechanosensitive channel MscMJ</fullName>
    </submittedName>
</protein>
<feature type="domain" description="Mechanosensitive ion channel MscS C-terminal" evidence="9">
    <location>
        <begin position="178"/>
        <end position="260"/>
    </location>
</feature>
<dbReference type="PANTHER" id="PTHR30221">
    <property type="entry name" value="SMALL-CONDUCTANCE MECHANOSENSITIVE CHANNEL"/>
    <property type="match status" value="1"/>
</dbReference>
<gene>
    <name evidence="10" type="ORF">FDFOPPHA_00001</name>
</gene>
<comment type="similarity">
    <text evidence="2">Belongs to the MscS (TC 1.A.23) family.</text>
</comment>
<dbReference type="EMBL" id="MT631649">
    <property type="protein sequence ID" value="QNO56176.1"/>
    <property type="molecule type" value="Genomic_DNA"/>
</dbReference>
<feature type="domain" description="Mechanosensitive ion channel MscS" evidence="8">
    <location>
        <begin position="105"/>
        <end position="172"/>
    </location>
</feature>
<keyword evidence="4 7" id="KW-0812">Transmembrane</keyword>
<proteinExistence type="inferred from homology"/>
<evidence type="ECO:0000256" key="1">
    <source>
        <dbReference type="ARBA" id="ARBA00004651"/>
    </source>
</evidence>
<dbReference type="SUPFAM" id="SSF82689">
    <property type="entry name" value="Mechanosensitive channel protein MscS (YggB), C-terminal domain"/>
    <property type="match status" value="1"/>
</dbReference>
<evidence type="ECO:0000256" key="3">
    <source>
        <dbReference type="ARBA" id="ARBA00022475"/>
    </source>
</evidence>
<feature type="transmembrane region" description="Helical" evidence="7">
    <location>
        <begin position="55"/>
        <end position="80"/>
    </location>
</feature>
<name>A0A7G9Z7E2_9EURY</name>
<dbReference type="Gene3D" id="2.30.30.60">
    <property type="match status" value="1"/>
</dbReference>
<keyword evidence="5 7" id="KW-1133">Transmembrane helix</keyword>
<dbReference type="InterPro" id="IPR023408">
    <property type="entry name" value="MscS_beta-dom_sf"/>
</dbReference>
<keyword evidence="3" id="KW-1003">Cell membrane</keyword>
<dbReference type="PANTHER" id="PTHR30221:SF19">
    <property type="entry name" value="SMALL-CONDUCTANCE MECHANOSENSITIVE CHANNEL"/>
    <property type="match status" value="1"/>
</dbReference>
<dbReference type="InterPro" id="IPR011014">
    <property type="entry name" value="MscS_channel_TM-2"/>
</dbReference>
<dbReference type="AlphaFoldDB" id="A0A7G9Z7E2"/>
<dbReference type="InterPro" id="IPR006685">
    <property type="entry name" value="MscS_channel_2nd"/>
</dbReference>
<feature type="transmembrane region" description="Helical" evidence="7">
    <location>
        <begin position="20"/>
        <end position="43"/>
    </location>
</feature>
<dbReference type="InterPro" id="IPR010920">
    <property type="entry name" value="LSM_dom_sf"/>
</dbReference>
<evidence type="ECO:0000256" key="4">
    <source>
        <dbReference type="ARBA" id="ARBA00022692"/>
    </source>
</evidence>
<dbReference type="GO" id="GO:0005886">
    <property type="term" value="C:plasma membrane"/>
    <property type="evidence" value="ECO:0007669"/>
    <property type="project" value="UniProtKB-SubCell"/>
</dbReference>
<dbReference type="InterPro" id="IPR011066">
    <property type="entry name" value="MscS_channel_C_sf"/>
</dbReference>
<dbReference type="Pfam" id="PF21082">
    <property type="entry name" value="MS_channel_3rd"/>
    <property type="match status" value="1"/>
</dbReference>
<evidence type="ECO:0000313" key="10">
    <source>
        <dbReference type="EMBL" id="QNO56176.1"/>
    </source>
</evidence>
<comment type="subcellular location">
    <subcellularLocation>
        <location evidence="1">Cell membrane</location>
        <topology evidence="1">Multi-pass membrane protein</topology>
    </subcellularLocation>
</comment>
<organism evidence="10">
    <name type="scientific">Candidatus Methanophaga sp. ANME-1 ERB7</name>
    <dbReference type="NCBI Taxonomy" id="2759913"/>
    <lineage>
        <taxon>Archaea</taxon>
        <taxon>Methanobacteriati</taxon>
        <taxon>Methanobacteriota</taxon>
        <taxon>Stenosarchaea group</taxon>
        <taxon>Methanomicrobia</taxon>
        <taxon>Candidatus Methanophagales</taxon>
        <taxon>Candidatus Methanophagaceae</taxon>
        <taxon>Candidatus Methanophaga</taxon>
    </lineage>
</organism>
<dbReference type="Gene3D" id="3.30.70.100">
    <property type="match status" value="1"/>
</dbReference>
<dbReference type="Gene3D" id="1.10.287.1260">
    <property type="match status" value="1"/>
</dbReference>
<evidence type="ECO:0000259" key="9">
    <source>
        <dbReference type="Pfam" id="PF21082"/>
    </source>
</evidence>
<evidence type="ECO:0000259" key="8">
    <source>
        <dbReference type="Pfam" id="PF00924"/>
    </source>
</evidence>
<accession>A0A7G9Z7E2</accession>
<evidence type="ECO:0000256" key="6">
    <source>
        <dbReference type="ARBA" id="ARBA00023136"/>
    </source>
</evidence>